<keyword evidence="3" id="KW-1185">Reference proteome</keyword>
<protein>
    <submittedName>
        <fullName evidence="2">28910_t:CDS:1</fullName>
    </submittedName>
</protein>
<feature type="non-terminal residue" evidence="2">
    <location>
        <position position="213"/>
    </location>
</feature>
<evidence type="ECO:0000313" key="2">
    <source>
        <dbReference type="EMBL" id="CAG8843989.1"/>
    </source>
</evidence>
<dbReference type="SUPFAM" id="SSF53098">
    <property type="entry name" value="Ribonuclease H-like"/>
    <property type="match status" value="1"/>
</dbReference>
<evidence type="ECO:0000313" key="3">
    <source>
        <dbReference type="Proteomes" id="UP000789901"/>
    </source>
</evidence>
<proteinExistence type="predicted"/>
<comment type="caution">
    <text evidence="2">The sequence shown here is derived from an EMBL/GenBank/DDBJ whole genome shotgun (WGS) entry which is preliminary data.</text>
</comment>
<name>A0ABN7WYY1_GIGMA</name>
<feature type="domain" description="DUF659" evidence="1">
    <location>
        <begin position="28"/>
        <end position="175"/>
    </location>
</feature>
<organism evidence="2 3">
    <name type="scientific">Gigaspora margarita</name>
    <dbReference type="NCBI Taxonomy" id="4874"/>
    <lineage>
        <taxon>Eukaryota</taxon>
        <taxon>Fungi</taxon>
        <taxon>Fungi incertae sedis</taxon>
        <taxon>Mucoromycota</taxon>
        <taxon>Glomeromycotina</taxon>
        <taxon>Glomeromycetes</taxon>
        <taxon>Diversisporales</taxon>
        <taxon>Gigasporaceae</taxon>
        <taxon>Gigaspora</taxon>
    </lineage>
</organism>
<dbReference type="Proteomes" id="UP000789901">
    <property type="component" value="Unassembled WGS sequence"/>
</dbReference>
<dbReference type="Pfam" id="PF04937">
    <property type="entry name" value="DUF659"/>
    <property type="match status" value="1"/>
</dbReference>
<dbReference type="PANTHER" id="PTHR46169">
    <property type="entry name" value="DNA REPLICATION-RELATED ELEMENT FACTOR, ISOFORM A"/>
    <property type="match status" value="1"/>
</dbReference>
<dbReference type="InterPro" id="IPR007021">
    <property type="entry name" value="DUF659"/>
</dbReference>
<gene>
    <name evidence="2" type="ORF">GMARGA_LOCUS36838</name>
</gene>
<dbReference type="InterPro" id="IPR012337">
    <property type="entry name" value="RNaseH-like_sf"/>
</dbReference>
<accession>A0ABN7WYY1</accession>
<sequence>MARIPFDVIENLVIIDMLKEILPAYNPPSRVTLSEQLLDEEVAQINCAINKEIDKADYLTLALDGLTSPTMESIYNYIVTTDIRKEYLIGLKDYSSNSHMGEFLANEISNIIEKFGSDKFAAIVTDAASNCNSVRQKIQEMYPHIWNVRCAVHAVNLIASDLVKLGNLKKLIVDCGKINHFFNSSHLNHLLLIKGFKDMKIKDGSLKVPVFDW</sequence>
<evidence type="ECO:0000259" key="1">
    <source>
        <dbReference type="Pfam" id="PF04937"/>
    </source>
</evidence>
<reference evidence="2 3" key="1">
    <citation type="submission" date="2021-06" db="EMBL/GenBank/DDBJ databases">
        <authorList>
            <person name="Kallberg Y."/>
            <person name="Tangrot J."/>
            <person name="Rosling A."/>
        </authorList>
    </citation>
    <scope>NUCLEOTIDE SEQUENCE [LARGE SCALE GENOMIC DNA]</scope>
    <source>
        <strain evidence="2 3">120-4 pot B 10/14</strain>
    </source>
</reference>
<dbReference type="EMBL" id="CAJVQB010074268">
    <property type="protein sequence ID" value="CAG8843989.1"/>
    <property type="molecule type" value="Genomic_DNA"/>
</dbReference>
<dbReference type="PANTHER" id="PTHR46169:SF29">
    <property type="entry name" value="DNA REPLICATION-RELATED ELEMENT FACTOR, ISOFORM A"/>
    <property type="match status" value="1"/>
</dbReference>
<dbReference type="InterPro" id="IPR052717">
    <property type="entry name" value="Vacuolar_transposase_reg"/>
</dbReference>